<name>A0A807LGH0_9ENTR</name>
<evidence type="ECO:0000313" key="2">
    <source>
        <dbReference type="Proteomes" id="UP000187148"/>
    </source>
</evidence>
<dbReference type="EMBL" id="CP019445">
    <property type="protein sequence ID" value="APZ06369.1"/>
    <property type="molecule type" value="Genomic_DNA"/>
</dbReference>
<dbReference type="KEGG" id="kco:BWI95_15595"/>
<gene>
    <name evidence="1" type="ORF">BWI95_15595</name>
</gene>
<dbReference type="AlphaFoldDB" id="A0A807LGH0"/>
<reference evidence="1 2" key="1">
    <citation type="submission" date="2017-01" db="EMBL/GenBank/DDBJ databases">
        <authorList>
            <person name="Cao J.-M."/>
        </authorList>
    </citation>
    <scope>NUCLEOTIDE SEQUENCE [LARGE SCALE GENOMIC DNA]</scope>
    <source>
        <strain evidence="1 2">888-76</strain>
    </source>
</reference>
<organism evidence="1 2">
    <name type="scientific">Kosakonia cowanii JCM 10956 = DSM 18146</name>
    <dbReference type="NCBI Taxonomy" id="1300165"/>
    <lineage>
        <taxon>Bacteria</taxon>
        <taxon>Pseudomonadati</taxon>
        <taxon>Pseudomonadota</taxon>
        <taxon>Gammaproteobacteria</taxon>
        <taxon>Enterobacterales</taxon>
        <taxon>Enterobacteriaceae</taxon>
        <taxon>Kosakonia</taxon>
    </lineage>
</organism>
<sequence length="70" mass="7891">MNDDVQVQPAEIHEAIGLAATYLMHSQRPVKPSNLIMVLRAQSSITTDPRQKRVFDAARQLILDRITYSA</sequence>
<proteinExistence type="predicted"/>
<protein>
    <submittedName>
        <fullName evidence="1">Uncharacterized protein</fullName>
    </submittedName>
</protein>
<evidence type="ECO:0000313" key="1">
    <source>
        <dbReference type="EMBL" id="APZ06369.1"/>
    </source>
</evidence>
<accession>A0A807LGH0</accession>
<dbReference type="Proteomes" id="UP000187148">
    <property type="component" value="Chromosome"/>
</dbReference>
<keyword evidence="2" id="KW-1185">Reference proteome</keyword>